<evidence type="ECO:0000259" key="1">
    <source>
        <dbReference type="Pfam" id="PF25206"/>
    </source>
</evidence>
<proteinExistence type="predicted"/>
<evidence type="ECO:0000313" key="2">
    <source>
        <dbReference type="EMBL" id="EMA11943.1"/>
    </source>
</evidence>
<feature type="domain" description="DUF7836" evidence="1">
    <location>
        <begin position="2"/>
        <end position="38"/>
    </location>
</feature>
<dbReference type="Pfam" id="PF25206">
    <property type="entry name" value="DUF7836"/>
    <property type="match status" value="1"/>
</dbReference>
<reference evidence="2 3" key="1">
    <citation type="journal article" date="2014" name="PLoS Genet.">
        <title>Phylogenetically driven sequencing of extremely halophilic archaea reveals strategies for static and dynamic osmo-response.</title>
        <authorList>
            <person name="Becker E.A."/>
            <person name="Seitzer P.M."/>
            <person name="Tritt A."/>
            <person name="Larsen D."/>
            <person name="Krusor M."/>
            <person name="Yao A.I."/>
            <person name="Wu D."/>
            <person name="Madern D."/>
            <person name="Eisen J.A."/>
            <person name="Darling A.E."/>
            <person name="Facciotti M.T."/>
        </authorList>
    </citation>
    <scope>NUCLEOTIDE SEQUENCE [LARGE SCALE GENOMIC DNA]</scope>
    <source>
        <strain evidence="2 3">ATCC 33799</strain>
    </source>
</reference>
<dbReference type="PATRIC" id="fig|662475.6.peg.3666"/>
<dbReference type="Proteomes" id="UP000011687">
    <property type="component" value="Unassembled WGS sequence"/>
</dbReference>
<organism evidence="2 3">
    <name type="scientific">Haloarcula marismortui ATCC 33799</name>
    <dbReference type="NCBI Taxonomy" id="662475"/>
    <lineage>
        <taxon>Archaea</taxon>
        <taxon>Methanobacteriati</taxon>
        <taxon>Methanobacteriota</taxon>
        <taxon>Stenosarchaea group</taxon>
        <taxon>Halobacteria</taxon>
        <taxon>Halobacteriales</taxon>
        <taxon>Haloarculaceae</taxon>
        <taxon>Haloarcula</taxon>
    </lineage>
</organism>
<dbReference type="EMBL" id="AOLS01000102">
    <property type="protein sequence ID" value="EMA11943.1"/>
    <property type="molecule type" value="Genomic_DNA"/>
</dbReference>
<dbReference type="InterPro" id="IPR057158">
    <property type="entry name" value="DUF7836"/>
</dbReference>
<name>M0JU90_9EURY</name>
<keyword evidence="3" id="KW-1185">Reference proteome</keyword>
<dbReference type="AlphaFoldDB" id="M0JU90"/>
<comment type="caution">
    <text evidence="2">The sequence shown here is derived from an EMBL/GenBank/DDBJ whole genome shotgun (WGS) entry which is preliminary data.</text>
</comment>
<sequence>MSDLPAPETQFACDDCGAERSLSEFMRTTRDLEVLQEFTDS</sequence>
<gene>
    <name evidence="2" type="ORF">C435_18759</name>
</gene>
<accession>M0JU90</accession>
<evidence type="ECO:0000313" key="3">
    <source>
        <dbReference type="Proteomes" id="UP000011687"/>
    </source>
</evidence>
<protein>
    <recommendedName>
        <fullName evidence="1">DUF7836 domain-containing protein</fullName>
    </recommendedName>
</protein>